<dbReference type="Proteomes" id="UP000235392">
    <property type="component" value="Unassembled WGS sequence"/>
</dbReference>
<gene>
    <name evidence="3" type="ORF">PCANC_12038</name>
    <name evidence="2" type="ORF">PCASD_14844</name>
</gene>
<evidence type="ECO:0000313" key="4">
    <source>
        <dbReference type="Proteomes" id="UP000235388"/>
    </source>
</evidence>
<sequence>MAWRLSWLAHPVAQEIRASGRLISAINTPAPSDSGPPGNGGPVCDCASERTRANSGKCAVVYTTARFPEFARVRSPAQSRPGLPLPGCPGFDGAGSSTVGRGLPDEGRASVTQRLEKRNDAGSSSEQANDVALLGTLSNSREIKIQPVTVVQLQTRQDSRLINLIKIKTLGSRSSITLKTYIDSRTRS</sequence>
<proteinExistence type="predicted"/>
<evidence type="ECO:0000313" key="3">
    <source>
        <dbReference type="EMBL" id="PLW41415.1"/>
    </source>
</evidence>
<feature type="region of interest" description="Disordered" evidence="1">
    <location>
        <begin position="73"/>
        <end position="106"/>
    </location>
</feature>
<comment type="caution">
    <text evidence="3">The sequence shown here is derived from an EMBL/GenBank/DDBJ whole genome shotgun (WGS) entry which is preliminary data.</text>
</comment>
<evidence type="ECO:0000256" key="1">
    <source>
        <dbReference type="SAM" id="MobiDB-lite"/>
    </source>
</evidence>
<dbReference type="Proteomes" id="UP000235388">
    <property type="component" value="Unassembled WGS sequence"/>
</dbReference>
<dbReference type="AlphaFoldDB" id="A0A2N5UUI2"/>
<organism evidence="3 4">
    <name type="scientific">Puccinia coronata f. sp. avenae</name>
    <dbReference type="NCBI Taxonomy" id="200324"/>
    <lineage>
        <taxon>Eukaryota</taxon>
        <taxon>Fungi</taxon>
        <taxon>Dikarya</taxon>
        <taxon>Basidiomycota</taxon>
        <taxon>Pucciniomycotina</taxon>
        <taxon>Pucciniomycetes</taxon>
        <taxon>Pucciniales</taxon>
        <taxon>Pucciniaceae</taxon>
        <taxon>Puccinia</taxon>
    </lineage>
</organism>
<dbReference type="EMBL" id="PGCJ01000169">
    <property type="protein sequence ID" value="PLW41415.1"/>
    <property type="molecule type" value="Genomic_DNA"/>
</dbReference>
<keyword evidence="4" id="KW-1185">Reference proteome</keyword>
<protein>
    <submittedName>
        <fullName evidence="3">Uncharacterized protein</fullName>
    </submittedName>
</protein>
<dbReference type="EMBL" id="PGCI01000281">
    <property type="protein sequence ID" value="PLW30975.1"/>
    <property type="molecule type" value="Genomic_DNA"/>
</dbReference>
<reference evidence="4 5" key="1">
    <citation type="submission" date="2017-11" db="EMBL/GenBank/DDBJ databases">
        <title>De novo assembly and phasing of dikaryotic genomes from two isolates of Puccinia coronata f. sp. avenae, the causal agent of oat crown rust.</title>
        <authorList>
            <person name="Miller M.E."/>
            <person name="Zhang Y."/>
            <person name="Omidvar V."/>
            <person name="Sperschneider J."/>
            <person name="Schwessinger B."/>
            <person name="Raley C."/>
            <person name="Palmer J.M."/>
            <person name="Garnica D."/>
            <person name="Upadhyaya N."/>
            <person name="Rathjen J."/>
            <person name="Taylor J.M."/>
            <person name="Park R.F."/>
            <person name="Dodds P.N."/>
            <person name="Hirsch C.D."/>
            <person name="Kianian S.F."/>
            <person name="Figueroa M."/>
        </authorList>
    </citation>
    <scope>NUCLEOTIDE SEQUENCE [LARGE SCALE GENOMIC DNA]</scope>
    <source>
        <strain evidence="3">12NC29</strain>
        <strain evidence="2">12SD80</strain>
    </source>
</reference>
<accession>A0A2N5UUI2</accession>
<evidence type="ECO:0000313" key="5">
    <source>
        <dbReference type="Proteomes" id="UP000235392"/>
    </source>
</evidence>
<evidence type="ECO:0000313" key="2">
    <source>
        <dbReference type="EMBL" id="PLW30975.1"/>
    </source>
</evidence>
<name>A0A2N5UUI2_9BASI</name>